<evidence type="ECO:0000259" key="4">
    <source>
        <dbReference type="Pfam" id="PF12000"/>
    </source>
</evidence>
<organism evidence="5 6">
    <name type="scientific">Roseibium album</name>
    <dbReference type="NCBI Taxonomy" id="311410"/>
    <lineage>
        <taxon>Bacteria</taxon>
        <taxon>Pseudomonadati</taxon>
        <taxon>Pseudomonadota</taxon>
        <taxon>Alphaproteobacteria</taxon>
        <taxon>Hyphomicrobiales</taxon>
        <taxon>Stappiaceae</taxon>
        <taxon>Roseibium</taxon>
    </lineage>
</organism>
<dbReference type="GeneID" id="97669907"/>
<gene>
    <name evidence="5" type="primary">epsD</name>
    <name evidence="5" type="ORF">LA5096_02529</name>
</gene>
<dbReference type="EMBL" id="CXWC01000010">
    <property type="protein sequence ID" value="CTQ70452.1"/>
    <property type="molecule type" value="Genomic_DNA"/>
</dbReference>
<dbReference type="Pfam" id="PF12000">
    <property type="entry name" value="Glyco_trans_4_3"/>
    <property type="match status" value="1"/>
</dbReference>
<proteinExistence type="predicted"/>
<protein>
    <submittedName>
        <fullName evidence="5">Putative glycosyltransferase EpsD</fullName>
        <ecNumber evidence="5">2.4.-.-</ecNumber>
    </submittedName>
</protein>
<dbReference type="PANTHER" id="PTHR46401">
    <property type="entry name" value="GLYCOSYLTRANSFERASE WBBK-RELATED"/>
    <property type="match status" value="1"/>
</dbReference>
<dbReference type="PANTHER" id="PTHR46401:SF2">
    <property type="entry name" value="GLYCOSYLTRANSFERASE WBBK-RELATED"/>
    <property type="match status" value="1"/>
</dbReference>
<dbReference type="SUPFAM" id="SSF53756">
    <property type="entry name" value="UDP-Glycosyltransferase/glycogen phosphorylase"/>
    <property type="match status" value="1"/>
</dbReference>
<reference evidence="6" key="1">
    <citation type="submission" date="2015-07" db="EMBL/GenBank/DDBJ databases">
        <authorList>
            <person name="Rodrigo-Torres Lidia"/>
            <person name="Arahal R.David."/>
        </authorList>
    </citation>
    <scope>NUCLEOTIDE SEQUENCE [LARGE SCALE GENOMIC DNA]</scope>
    <source>
        <strain evidence="6">CECT 5096</strain>
    </source>
</reference>
<keyword evidence="6" id="KW-1185">Reference proteome</keyword>
<feature type="compositionally biased region" description="Basic and acidic residues" evidence="2">
    <location>
        <begin position="410"/>
        <end position="426"/>
    </location>
</feature>
<dbReference type="GO" id="GO:0016757">
    <property type="term" value="F:glycosyltransferase activity"/>
    <property type="evidence" value="ECO:0007669"/>
    <property type="project" value="UniProtKB-KW"/>
</dbReference>
<evidence type="ECO:0000313" key="5">
    <source>
        <dbReference type="EMBL" id="CTQ70452.1"/>
    </source>
</evidence>
<evidence type="ECO:0000256" key="2">
    <source>
        <dbReference type="SAM" id="MobiDB-lite"/>
    </source>
</evidence>
<dbReference type="EC" id="2.4.-.-" evidence="5"/>
<keyword evidence="1 5" id="KW-0808">Transferase</keyword>
<dbReference type="OrthoDB" id="9793726at2"/>
<evidence type="ECO:0000256" key="1">
    <source>
        <dbReference type="ARBA" id="ARBA00022679"/>
    </source>
</evidence>
<evidence type="ECO:0000259" key="3">
    <source>
        <dbReference type="Pfam" id="PF00534"/>
    </source>
</evidence>
<dbReference type="AlphaFoldDB" id="A0A0M6ZZ28"/>
<feature type="domain" description="Glycosyl transferase family 4" evidence="4">
    <location>
        <begin position="25"/>
        <end position="189"/>
    </location>
</feature>
<dbReference type="STRING" id="311410.LA5095_01274"/>
<dbReference type="Pfam" id="PF00534">
    <property type="entry name" value="Glycos_transf_1"/>
    <property type="match status" value="1"/>
</dbReference>
<dbReference type="InterPro" id="IPR001296">
    <property type="entry name" value="Glyco_trans_1"/>
</dbReference>
<keyword evidence="5" id="KW-0328">Glycosyltransferase</keyword>
<sequence>MHIVFVHRRGPGQFVHIARRLILDGWTVTLVCESVDRPVPGLRVLRYANGAAADSGRAVQGDVAVPYVEAGRRVADILQRLARHGRPPDIVMGHIAWGGMMFVKDALPDTAMVGFCEYYFQPKGGDVGFAPSEEMDIARRQTLRLRNAVQLSTLDQMDCGVSPTQWQRSRYPSAYQRKIVAQHEGIDLSRARPDPLATFRLPDGTLLSSGDPVVTFAARDLEPYRGFPQFMRAAAIVGKRNPQARFVVAGGDGVSYGSGPEGNSNWRKLLLEETGLPPERIHFLGQIPHRDLLRLFQVSAAHVYLTYPFVLSWSFLEAMACGAPIIASDTPPVREVVTDGVNGRLVDFWKIEEFAERIEEALWKPDLFHAMRTEARKTVASRYELNECCVKTQRLLSRVLGSRAQSPHAQSRDREIPGPDRKEEVS</sequence>
<dbReference type="Gene3D" id="3.40.50.2000">
    <property type="entry name" value="Glycogen Phosphorylase B"/>
    <property type="match status" value="2"/>
</dbReference>
<dbReference type="InterPro" id="IPR022623">
    <property type="entry name" value="Glyco_trans_4"/>
</dbReference>
<dbReference type="GO" id="GO:0009103">
    <property type="term" value="P:lipopolysaccharide biosynthetic process"/>
    <property type="evidence" value="ECO:0007669"/>
    <property type="project" value="TreeGrafter"/>
</dbReference>
<accession>A0A0M6ZZ28</accession>
<feature type="region of interest" description="Disordered" evidence="2">
    <location>
        <begin position="400"/>
        <end position="426"/>
    </location>
</feature>
<dbReference type="RefSeq" id="WP_082442627.1">
    <property type="nucleotide sequence ID" value="NZ_CXWA01000001.1"/>
</dbReference>
<name>A0A0M6ZZ28_9HYPH</name>
<feature type="domain" description="Glycosyl transferase family 1" evidence="3">
    <location>
        <begin position="209"/>
        <end position="377"/>
    </location>
</feature>
<dbReference type="Proteomes" id="UP000049983">
    <property type="component" value="Unassembled WGS sequence"/>
</dbReference>
<evidence type="ECO:0000313" key="6">
    <source>
        <dbReference type="Proteomes" id="UP000049983"/>
    </source>
</evidence>